<dbReference type="EMBL" id="JAEUBE010000352">
    <property type="protein sequence ID" value="KAH3663954.1"/>
    <property type="molecule type" value="Genomic_DNA"/>
</dbReference>
<dbReference type="GO" id="GO:0000981">
    <property type="term" value="F:DNA-binding transcription factor activity, RNA polymerase II-specific"/>
    <property type="evidence" value="ECO:0007669"/>
    <property type="project" value="InterPro"/>
</dbReference>
<keyword evidence="10" id="KW-1185">Reference proteome</keyword>
<dbReference type="GO" id="GO:0005634">
    <property type="term" value="C:nucleus"/>
    <property type="evidence" value="ECO:0007669"/>
    <property type="project" value="UniProtKB-SubCell"/>
</dbReference>
<dbReference type="GeneID" id="70236633"/>
<dbReference type="GO" id="GO:0003677">
    <property type="term" value="F:DNA binding"/>
    <property type="evidence" value="ECO:0007669"/>
    <property type="project" value="UniProtKB-KW"/>
</dbReference>
<evidence type="ECO:0000256" key="2">
    <source>
        <dbReference type="ARBA" id="ARBA00022723"/>
    </source>
</evidence>
<dbReference type="PROSITE" id="PS50048">
    <property type="entry name" value="ZN2_CY6_FUNGAL_2"/>
    <property type="match status" value="1"/>
</dbReference>
<dbReference type="GO" id="GO:0008270">
    <property type="term" value="F:zinc ion binding"/>
    <property type="evidence" value="ECO:0007669"/>
    <property type="project" value="InterPro"/>
</dbReference>
<evidence type="ECO:0000256" key="1">
    <source>
        <dbReference type="ARBA" id="ARBA00004123"/>
    </source>
</evidence>
<gene>
    <name evidence="9" type="ORF">OGAPHI_004668</name>
</gene>
<name>A0A9P8P2M5_9ASCO</name>
<evidence type="ECO:0000256" key="4">
    <source>
        <dbReference type="ARBA" id="ARBA00023015"/>
    </source>
</evidence>
<keyword evidence="6" id="KW-0804">Transcription</keyword>
<keyword evidence="5" id="KW-0238">DNA-binding</keyword>
<keyword evidence="7" id="KW-0539">Nucleus</keyword>
<dbReference type="SUPFAM" id="SSF57701">
    <property type="entry name" value="Zn2/Cys6 DNA-binding domain"/>
    <property type="match status" value="1"/>
</dbReference>
<dbReference type="PANTHER" id="PTHR31313">
    <property type="entry name" value="TY1 ENHANCER ACTIVATOR"/>
    <property type="match status" value="1"/>
</dbReference>
<dbReference type="InterPro" id="IPR051615">
    <property type="entry name" value="Transcr_Regulatory_Elem"/>
</dbReference>
<evidence type="ECO:0000313" key="10">
    <source>
        <dbReference type="Proteomes" id="UP000769157"/>
    </source>
</evidence>
<dbReference type="Pfam" id="PF00172">
    <property type="entry name" value="Zn_clus"/>
    <property type="match status" value="1"/>
</dbReference>
<dbReference type="RefSeq" id="XP_046060234.1">
    <property type="nucleotide sequence ID" value="XM_046205771.1"/>
</dbReference>
<dbReference type="OrthoDB" id="2428527at2759"/>
<comment type="subcellular location">
    <subcellularLocation>
        <location evidence="1">Nucleus</location>
    </subcellularLocation>
</comment>
<protein>
    <recommendedName>
        <fullName evidence="8">Zn(2)-C6 fungal-type domain-containing protein</fullName>
    </recommendedName>
</protein>
<evidence type="ECO:0000256" key="7">
    <source>
        <dbReference type="ARBA" id="ARBA00023242"/>
    </source>
</evidence>
<keyword evidence="2" id="KW-0479">Metal-binding</keyword>
<dbReference type="Pfam" id="PF04082">
    <property type="entry name" value="Fungal_trans"/>
    <property type="match status" value="1"/>
</dbReference>
<evidence type="ECO:0000313" key="9">
    <source>
        <dbReference type="EMBL" id="KAH3663954.1"/>
    </source>
</evidence>
<organism evidence="9 10">
    <name type="scientific">Ogataea philodendri</name>
    <dbReference type="NCBI Taxonomy" id="1378263"/>
    <lineage>
        <taxon>Eukaryota</taxon>
        <taxon>Fungi</taxon>
        <taxon>Dikarya</taxon>
        <taxon>Ascomycota</taxon>
        <taxon>Saccharomycotina</taxon>
        <taxon>Pichiomycetes</taxon>
        <taxon>Pichiales</taxon>
        <taxon>Pichiaceae</taxon>
        <taxon>Ogataea</taxon>
    </lineage>
</organism>
<proteinExistence type="predicted"/>
<evidence type="ECO:0000256" key="6">
    <source>
        <dbReference type="ARBA" id="ARBA00023163"/>
    </source>
</evidence>
<dbReference type="Gene3D" id="4.10.240.10">
    <property type="entry name" value="Zn(2)-C6 fungal-type DNA-binding domain"/>
    <property type="match status" value="1"/>
</dbReference>
<sequence>MTLGTSPNPRQGLSSHACLFCQRRKRKCDGGHPCETCIRFKNRDGCEYRLDSDHRKKKLDSTQMDYLEIKADLLHQLAISFENDDPRLDEALKLSSPPEEPSDMAQAQVTNEMFLNASALDDITSSYGRIERVDGTDSFYGPTSGRSLTPVLDVSNKGDVSLNDIFNQISNDRISQSLVQYLLDIFENTFLSYFPYSISQLLRLKSVELSEENKSERFLLCSILAYASAYSDEQKPLTSLFLKEAKKALLNGPDTADQNRLILGLMVLSSCQLGLSHDYEAWMLHGSCCSRVFATRFHSLPVSEKPQHSTEPYSSRGSGDSRKAVFWSIVLQDRLMATIFGRGSRIHYSRITTPFYTAPKPSENNISDYRYVGDLTFSFQSKMWYIYDRAIQQLYSSKSHYIHRSHKLSLLKAATTALKQLLQTFPDLIQIRLSTSDRRILLLHLSYYVVSIVLYRSFIETGKEVVNIMIRLSSSAVDIVDRFSTAHGFNRSPWWSGYLLFQCAILELFLLTLRDESLHEDAKTRFNKYLTALSEFADTWSRGLNNVQILGLLAERWNVRMTSLDELRKKSKGSFNPQLNDPSLNDLVQYDSLFLFASNEDFWRETDPLSDIPQPGSLDFGSERSSKENEFYQSLFGDLDLESTVSTESGTRND</sequence>
<reference evidence="9" key="1">
    <citation type="journal article" date="2021" name="Open Biol.">
        <title>Shared evolutionary footprints suggest mitochondrial oxidative damage underlies multiple complex I losses in fungi.</title>
        <authorList>
            <person name="Schikora-Tamarit M.A."/>
            <person name="Marcet-Houben M."/>
            <person name="Nosek J."/>
            <person name="Gabaldon T."/>
        </authorList>
    </citation>
    <scope>NUCLEOTIDE SEQUENCE</scope>
    <source>
        <strain evidence="9">CBS6075</strain>
    </source>
</reference>
<dbReference type="InterPro" id="IPR007219">
    <property type="entry name" value="XnlR_reg_dom"/>
</dbReference>
<dbReference type="PANTHER" id="PTHR31313:SF81">
    <property type="entry name" value="TY1 ENHANCER ACTIVATOR"/>
    <property type="match status" value="1"/>
</dbReference>
<keyword evidence="4" id="KW-0805">Transcription regulation</keyword>
<dbReference type="CDD" id="cd12148">
    <property type="entry name" value="fungal_TF_MHR"/>
    <property type="match status" value="1"/>
</dbReference>
<dbReference type="AlphaFoldDB" id="A0A9P8P2M5"/>
<accession>A0A9P8P2M5</accession>
<keyword evidence="3" id="KW-0862">Zinc</keyword>
<reference evidence="9" key="2">
    <citation type="submission" date="2021-01" db="EMBL/GenBank/DDBJ databases">
        <authorList>
            <person name="Schikora-Tamarit M.A."/>
        </authorList>
    </citation>
    <scope>NUCLEOTIDE SEQUENCE</scope>
    <source>
        <strain evidence="9">CBS6075</strain>
    </source>
</reference>
<feature type="domain" description="Zn(2)-C6 fungal-type" evidence="8">
    <location>
        <begin position="17"/>
        <end position="48"/>
    </location>
</feature>
<evidence type="ECO:0000256" key="5">
    <source>
        <dbReference type="ARBA" id="ARBA00023125"/>
    </source>
</evidence>
<dbReference type="Proteomes" id="UP000769157">
    <property type="component" value="Unassembled WGS sequence"/>
</dbReference>
<comment type="caution">
    <text evidence="9">The sequence shown here is derived from an EMBL/GenBank/DDBJ whole genome shotgun (WGS) entry which is preliminary data.</text>
</comment>
<evidence type="ECO:0000259" key="8">
    <source>
        <dbReference type="PROSITE" id="PS50048"/>
    </source>
</evidence>
<dbReference type="GO" id="GO:0006351">
    <property type="term" value="P:DNA-templated transcription"/>
    <property type="evidence" value="ECO:0007669"/>
    <property type="project" value="InterPro"/>
</dbReference>
<dbReference type="CDD" id="cd00067">
    <property type="entry name" value="GAL4"/>
    <property type="match status" value="1"/>
</dbReference>
<dbReference type="InterPro" id="IPR001138">
    <property type="entry name" value="Zn2Cys6_DnaBD"/>
</dbReference>
<evidence type="ECO:0000256" key="3">
    <source>
        <dbReference type="ARBA" id="ARBA00022833"/>
    </source>
</evidence>
<dbReference type="SMART" id="SM00066">
    <property type="entry name" value="GAL4"/>
    <property type="match status" value="1"/>
</dbReference>
<dbReference type="InterPro" id="IPR036864">
    <property type="entry name" value="Zn2-C6_fun-type_DNA-bd_sf"/>
</dbReference>